<reference evidence="1 2" key="1">
    <citation type="submission" date="2024-03" db="EMBL/GenBank/DDBJ databases">
        <title>Human intestinal bacterial collection.</title>
        <authorList>
            <person name="Pauvert C."/>
            <person name="Hitch T.C.A."/>
            <person name="Clavel T."/>
        </authorList>
    </citation>
    <scope>NUCLEOTIDE SEQUENCE [LARGE SCALE GENOMIC DNA]</scope>
    <source>
        <strain evidence="1 2">CLA-KB-H122</strain>
    </source>
</reference>
<dbReference type="InterPro" id="IPR041662">
    <property type="entry name" value="SusD-like_2"/>
</dbReference>
<proteinExistence type="predicted"/>
<sequence length="465" mass="51998">MKKNIFTLLVFVSLTLSGCRDWLDINENPNYVSKADKTTLLPTVALMTADKVGYELTLTGYFWAQYTVQNRNTSQYTTVMNYDLNTQSAYFTSPWSYLYVRVLPSVRTILEQCEGESGVSNFVLEAKTMLAYNLYLLTSLYDKVAYTDGYLNPENTTPGFDSGEQMQGIITGILEEIRSMNAGQLAADEQANTSVKADMIFGGDVEQWVKFANTLYLRVLLRDFDTNRSKIQSLLAENNLLDTQDAAFDNFSNEADKSNPLYESDRRQLNTDQNIRCCSDILGVLSATDSRLSYYYEGGATGVAYGTTPTPAEANRLQLGATDPVYFATIDEACFLKAEAYARLNDAANAKSNYEEAIRAAFARCGCTGADELIAGDYAFTDGTAEQMVEQIINHKWASNVRCMPIESWFDMNRTGYPTRGTTITASEGVLGGFPCRFLYPYNSTDYNPNAPQVEPLTAKMWWHK</sequence>
<dbReference type="Pfam" id="PF12771">
    <property type="entry name" value="SusD-like_2"/>
    <property type="match status" value="1"/>
</dbReference>
<name>A0ABV1GV89_9BACT</name>
<dbReference type="PROSITE" id="PS51257">
    <property type="entry name" value="PROKAR_LIPOPROTEIN"/>
    <property type="match status" value="1"/>
</dbReference>
<keyword evidence="1" id="KW-0449">Lipoprotein</keyword>
<protein>
    <submittedName>
        <fullName evidence="1">SusD/RagB family nutrient-binding outer membrane lipoprotein</fullName>
    </submittedName>
</protein>
<evidence type="ECO:0000313" key="2">
    <source>
        <dbReference type="Proteomes" id="UP001460202"/>
    </source>
</evidence>
<dbReference type="InterPro" id="IPR011990">
    <property type="entry name" value="TPR-like_helical_dom_sf"/>
</dbReference>
<accession>A0ABV1GV89</accession>
<dbReference type="Proteomes" id="UP001460202">
    <property type="component" value="Unassembled WGS sequence"/>
</dbReference>
<comment type="caution">
    <text evidence="1">The sequence shown here is derived from an EMBL/GenBank/DDBJ whole genome shotgun (WGS) entry which is preliminary data.</text>
</comment>
<keyword evidence="2" id="KW-1185">Reference proteome</keyword>
<dbReference type="SUPFAM" id="SSF48452">
    <property type="entry name" value="TPR-like"/>
    <property type="match status" value="1"/>
</dbReference>
<dbReference type="EMBL" id="JBBMFL010000003">
    <property type="protein sequence ID" value="MEQ2543987.1"/>
    <property type="molecule type" value="Genomic_DNA"/>
</dbReference>
<gene>
    <name evidence="1" type="ORF">WMO46_03350</name>
</gene>
<evidence type="ECO:0000313" key="1">
    <source>
        <dbReference type="EMBL" id="MEQ2543987.1"/>
    </source>
</evidence>
<organism evidence="1 2">
    <name type="scientific">Alistipes intestinihominis</name>
    <dbReference type="NCBI Taxonomy" id="3133172"/>
    <lineage>
        <taxon>Bacteria</taxon>
        <taxon>Pseudomonadati</taxon>
        <taxon>Bacteroidota</taxon>
        <taxon>Bacteroidia</taxon>
        <taxon>Bacteroidales</taxon>
        <taxon>Rikenellaceae</taxon>
        <taxon>Alistipes</taxon>
    </lineage>
</organism>
<dbReference type="RefSeq" id="WP_349093787.1">
    <property type="nucleotide sequence ID" value="NZ_JBBMFL010000003.1"/>
</dbReference>
<dbReference type="Gene3D" id="1.25.40.390">
    <property type="match status" value="1"/>
</dbReference>